<feature type="non-terminal residue" evidence="2">
    <location>
        <position position="275"/>
    </location>
</feature>
<dbReference type="AlphaFoldDB" id="A0A4S8KPZ2"/>
<proteinExistence type="predicted"/>
<accession>A0A4S8KPZ2</accession>
<evidence type="ECO:0000259" key="1">
    <source>
        <dbReference type="Pfam" id="PF06985"/>
    </source>
</evidence>
<gene>
    <name evidence="2" type="ORF">K435DRAFT_632398</name>
</gene>
<dbReference type="PANTHER" id="PTHR10622">
    <property type="entry name" value="HET DOMAIN-CONTAINING PROTEIN"/>
    <property type="match status" value="1"/>
</dbReference>
<dbReference type="EMBL" id="ML180369">
    <property type="protein sequence ID" value="THU77663.1"/>
    <property type="molecule type" value="Genomic_DNA"/>
</dbReference>
<evidence type="ECO:0000313" key="2">
    <source>
        <dbReference type="EMBL" id="THU77663.1"/>
    </source>
</evidence>
<evidence type="ECO:0000313" key="3">
    <source>
        <dbReference type="Proteomes" id="UP000297245"/>
    </source>
</evidence>
<dbReference type="Pfam" id="PF06985">
    <property type="entry name" value="HET"/>
    <property type="match status" value="1"/>
</dbReference>
<organism evidence="2 3">
    <name type="scientific">Dendrothele bispora (strain CBS 962.96)</name>
    <dbReference type="NCBI Taxonomy" id="1314807"/>
    <lineage>
        <taxon>Eukaryota</taxon>
        <taxon>Fungi</taxon>
        <taxon>Dikarya</taxon>
        <taxon>Basidiomycota</taxon>
        <taxon>Agaricomycotina</taxon>
        <taxon>Agaricomycetes</taxon>
        <taxon>Agaricomycetidae</taxon>
        <taxon>Agaricales</taxon>
        <taxon>Agaricales incertae sedis</taxon>
        <taxon>Dendrothele</taxon>
    </lineage>
</organism>
<dbReference type="OrthoDB" id="2754356at2759"/>
<protein>
    <recommendedName>
        <fullName evidence="1">Heterokaryon incompatibility domain-containing protein</fullName>
    </recommendedName>
</protein>
<dbReference type="Proteomes" id="UP000297245">
    <property type="component" value="Unassembled WGS sequence"/>
</dbReference>
<dbReference type="InterPro" id="IPR010730">
    <property type="entry name" value="HET"/>
</dbReference>
<feature type="domain" description="Heterokaryon incompatibility" evidence="1">
    <location>
        <begin position="30"/>
        <end position="85"/>
    </location>
</feature>
<dbReference type="PANTHER" id="PTHR10622:SF10">
    <property type="entry name" value="HET DOMAIN-CONTAINING PROTEIN"/>
    <property type="match status" value="1"/>
</dbReference>
<keyword evidence="3" id="KW-1185">Reference proteome</keyword>
<reference evidence="2 3" key="1">
    <citation type="journal article" date="2019" name="Nat. Ecol. Evol.">
        <title>Megaphylogeny resolves global patterns of mushroom evolution.</title>
        <authorList>
            <person name="Varga T."/>
            <person name="Krizsan K."/>
            <person name="Foldi C."/>
            <person name="Dima B."/>
            <person name="Sanchez-Garcia M."/>
            <person name="Sanchez-Ramirez S."/>
            <person name="Szollosi G.J."/>
            <person name="Szarkandi J.G."/>
            <person name="Papp V."/>
            <person name="Albert L."/>
            <person name="Andreopoulos W."/>
            <person name="Angelini C."/>
            <person name="Antonin V."/>
            <person name="Barry K.W."/>
            <person name="Bougher N.L."/>
            <person name="Buchanan P."/>
            <person name="Buyck B."/>
            <person name="Bense V."/>
            <person name="Catcheside P."/>
            <person name="Chovatia M."/>
            <person name="Cooper J."/>
            <person name="Damon W."/>
            <person name="Desjardin D."/>
            <person name="Finy P."/>
            <person name="Geml J."/>
            <person name="Haridas S."/>
            <person name="Hughes K."/>
            <person name="Justo A."/>
            <person name="Karasinski D."/>
            <person name="Kautmanova I."/>
            <person name="Kiss B."/>
            <person name="Kocsube S."/>
            <person name="Kotiranta H."/>
            <person name="LaButti K.M."/>
            <person name="Lechner B.E."/>
            <person name="Liimatainen K."/>
            <person name="Lipzen A."/>
            <person name="Lukacs Z."/>
            <person name="Mihaltcheva S."/>
            <person name="Morgado L.N."/>
            <person name="Niskanen T."/>
            <person name="Noordeloos M.E."/>
            <person name="Ohm R.A."/>
            <person name="Ortiz-Santana B."/>
            <person name="Ovrebo C."/>
            <person name="Racz N."/>
            <person name="Riley R."/>
            <person name="Savchenko A."/>
            <person name="Shiryaev A."/>
            <person name="Soop K."/>
            <person name="Spirin V."/>
            <person name="Szebenyi C."/>
            <person name="Tomsovsky M."/>
            <person name="Tulloss R.E."/>
            <person name="Uehling J."/>
            <person name="Grigoriev I.V."/>
            <person name="Vagvolgyi C."/>
            <person name="Papp T."/>
            <person name="Martin F.M."/>
            <person name="Miettinen O."/>
            <person name="Hibbett D.S."/>
            <person name="Nagy L.G."/>
        </authorList>
    </citation>
    <scope>NUCLEOTIDE SEQUENCE [LARGE SCALE GENOMIC DNA]</scope>
    <source>
        <strain evidence="2 3">CBS 962.96</strain>
    </source>
</reference>
<sequence length="275" mass="31844">MRLLNTRTLEVKEFLKDIPIYAILSHTWEEEENACKYVQRYKFEWIWIDTCCIDKSSSAELSEALNSMYRYYGEGRVCIAYLSDVLDGRSMTGLEQFKKSRWFERGWTLQELIAPRHMVFLDQEWNSIGTRYSMRHFVSEVTSIPVRLFEGHATSEHGGVIAQRMSWAASRRTTREEDMAYCLMGLFGVNMPPIYGEGLAKAFMRLQLEIIKFSDDQSIFAWVALEDYDRDRGLLASSPSEFLFSGTIKRSDSKGLGEKSSFSFGNNGLRIHLHL</sequence>
<name>A0A4S8KPZ2_DENBC</name>